<accession>A0A1L7TLI4</accession>
<dbReference type="VEuPathDB" id="FungiDB:FMAN_02294"/>
<protein>
    <recommendedName>
        <fullName evidence="1">DUF6546 domain-containing protein</fullName>
    </recommendedName>
</protein>
<dbReference type="Proteomes" id="UP000184255">
    <property type="component" value="Unassembled WGS sequence"/>
</dbReference>
<reference evidence="3" key="1">
    <citation type="journal article" date="2016" name="Genome Biol. Evol.">
        <title>Comparative 'omics' of the Fusarium fujikuroi species complex highlights differences in genetic potential and metabolite synthesis.</title>
        <authorList>
            <person name="Niehaus E.-M."/>
            <person name="Muensterkoetter M."/>
            <person name="Proctor R.H."/>
            <person name="Brown D.W."/>
            <person name="Sharon A."/>
            <person name="Idan Y."/>
            <person name="Oren-Young L."/>
            <person name="Sieber C.M."/>
            <person name="Novak O."/>
            <person name="Pencik A."/>
            <person name="Tarkowska D."/>
            <person name="Hromadova K."/>
            <person name="Freeman S."/>
            <person name="Maymon M."/>
            <person name="Elazar M."/>
            <person name="Youssef S.A."/>
            <person name="El-Shabrawy E.S.M."/>
            <person name="Shalaby A.B.A."/>
            <person name="Houterman P."/>
            <person name="Brock N.L."/>
            <person name="Burkhardt I."/>
            <person name="Tsavkelova E.A."/>
            <person name="Dickschat J.S."/>
            <person name="Galuszka P."/>
            <person name="Gueldener U."/>
            <person name="Tudzynski B."/>
        </authorList>
    </citation>
    <scope>NUCLEOTIDE SEQUENCE [LARGE SCALE GENOMIC DNA]</scope>
    <source>
        <strain evidence="3">MRC7560</strain>
    </source>
</reference>
<evidence type="ECO:0000259" key="1">
    <source>
        <dbReference type="Pfam" id="PF20183"/>
    </source>
</evidence>
<dbReference type="Pfam" id="PF20183">
    <property type="entry name" value="DUF6546"/>
    <property type="match status" value="1"/>
</dbReference>
<proteinExistence type="predicted"/>
<dbReference type="AlphaFoldDB" id="A0A1L7TLI4"/>
<feature type="domain" description="DUF6546" evidence="1">
    <location>
        <begin position="294"/>
        <end position="456"/>
    </location>
</feature>
<dbReference type="InterPro" id="IPR046676">
    <property type="entry name" value="DUF6546"/>
</dbReference>
<evidence type="ECO:0000313" key="2">
    <source>
        <dbReference type="EMBL" id="CVK99454.1"/>
    </source>
</evidence>
<dbReference type="GeneID" id="65081566"/>
<evidence type="ECO:0000313" key="3">
    <source>
        <dbReference type="Proteomes" id="UP000184255"/>
    </source>
</evidence>
<dbReference type="EMBL" id="FCQH01000010">
    <property type="protein sequence ID" value="CVK99454.1"/>
    <property type="molecule type" value="Genomic_DNA"/>
</dbReference>
<gene>
    <name evidence="2" type="ORF">FMAN_02294</name>
</gene>
<name>A0A1L7TLI4_FUSMA</name>
<sequence length="465" mass="55394">MPPRFHSLPPEIQVMILQDVSLETSTAPYAAVCRAWQYFFEEKNFRSLAIRQFDLSTFREVVTPRRQQFVKHIWYRIVLPSRVDPANKYFEHPAVLWRADKRFTESIFRLWDIISLWKPENRITLELSAFSFNDWDQITKQQRIWDLDLAAYKVHKGLQSKEPYHYDEPHAPYIEQYSLWGLPNTQWRLRDYWEALTYDLLGWEDIEFTTADEGDGDNVPYYVEEDAILPPVPIVSKFLIRNTQFRQIQPMTLSQIFESFHNIENITIERWASVDSDRESNWTDYASKAFAIELPVTVKTLSINGEKCAVFQRWTSKEVRFREDLATHLRQWSKNLEHISILDIIDARHFLGIFHTYVTDQDLQQLIRWPYLKTLTLTTDLFETQKRRTIQNLLCWAATAARKMPELRTLEIRSSRDAQCFFRYNIVKSVAEITWSGPVVDSTEIMKEWEKTSAWRNNHDIVNDF</sequence>
<comment type="caution">
    <text evidence="2">The sequence shown here is derived from an EMBL/GenBank/DDBJ whole genome shotgun (WGS) entry which is preliminary data.</text>
</comment>
<dbReference type="RefSeq" id="XP_041685778.1">
    <property type="nucleotide sequence ID" value="XM_041835634.1"/>
</dbReference>
<organism evidence="2 3">
    <name type="scientific">Fusarium mangiferae</name>
    <name type="common">Mango malformation disease fungus</name>
    <dbReference type="NCBI Taxonomy" id="192010"/>
    <lineage>
        <taxon>Eukaryota</taxon>
        <taxon>Fungi</taxon>
        <taxon>Dikarya</taxon>
        <taxon>Ascomycota</taxon>
        <taxon>Pezizomycotina</taxon>
        <taxon>Sordariomycetes</taxon>
        <taxon>Hypocreomycetidae</taxon>
        <taxon>Hypocreales</taxon>
        <taxon>Nectriaceae</taxon>
        <taxon>Fusarium</taxon>
        <taxon>Fusarium fujikuroi species complex</taxon>
    </lineage>
</organism>
<keyword evidence="3" id="KW-1185">Reference proteome</keyword>